<dbReference type="Gene3D" id="1.10.510.10">
    <property type="entry name" value="Transferase(Phosphotransferase) domain 1"/>
    <property type="match status" value="1"/>
</dbReference>
<name>A0AAW1PJR3_9CHLO</name>
<dbReference type="Proteomes" id="UP001489004">
    <property type="component" value="Unassembled WGS sequence"/>
</dbReference>
<gene>
    <name evidence="10" type="ORF">WJX72_009377</name>
</gene>
<evidence type="ECO:0000256" key="2">
    <source>
        <dbReference type="ARBA" id="ARBA00022527"/>
    </source>
</evidence>
<dbReference type="PROSITE" id="PS50011">
    <property type="entry name" value="PROTEIN_KINASE_DOM"/>
    <property type="match status" value="1"/>
</dbReference>
<keyword evidence="6" id="KW-0067">ATP-binding</keyword>
<organism evidence="10 11">
    <name type="scientific">[Myrmecia] bisecta</name>
    <dbReference type="NCBI Taxonomy" id="41462"/>
    <lineage>
        <taxon>Eukaryota</taxon>
        <taxon>Viridiplantae</taxon>
        <taxon>Chlorophyta</taxon>
        <taxon>core chlorophytes</taxon>
        <taxon>Trebouxiophyceae</taxon>
        <taxon>Trebouxiales</taxon>
        <taxon>Trebouxiaceae</taxon>
        <taxon>Myrmecia</taxon>
    </lineage>
</organism>
<feature type="domain" description="Protein kinase" evidence="9">
    <location>
        <begin position="155"/>
        <end position="497"/>
    </location>
</feature>
<reference evidence="10 11" key="1">
    <citation type="journal article" date="2024" name="Nat. Commun.">
        <title>Phylogenomics reveals the evolutionary origins of lichenization in chlorophyte algae.</title>
        <authorList>
            <person name="Puginier C."/>
            <person name="Libourel C."/>
            <person name="Otte J."/>
            <person name="Skaloud P."/>
            <person name="Haon M."/>
            <person name="Grisel S."/>
            <person name="Petersen M."/>
            <person name="Berrin J.G."/>
            <person name="Delaux P.M."/>
            <person name="Dal Grande F."/>
            <person name="Keller J."/>
        </authorList>
    </citation>
    <scope>NUCLEOTIDE SEQUENCE [LARGE SCALE GENOMIC DNA]</scope>
    <source>
        <strain evidence="10 11">SAG 2043</strain>
    </source>
</reference>
<protein>
    <recommendedName>
        <fullName evidence="1">non-specific serine/threonine protein kinase</fullName>
        <ecNumber evidence="1">2.7.11.1</ecNumber>
    </recommendedName>
</protein>
<dbReference type="Pfam" id="PF00069">
    <property type="entry name" value="Pkinase"/>
    <property type="match status" value="1"/>
</dbReference>
<evidence type="ECO:0000313" key="10">
    <source>
        <dbReference type="EMBL" id="KAK9809102.1"/>
    </source>
</evidence>
<dbReference type="SMART" id="SM00220">
    <property type="entry name" value="S_TKc"/>
    <property type="match status" value="1"/>
</dbReference>
<dbReference type="GO" id="GO:0005524">
    <property type="term" value="F:ATP binding"/>
    <property type="evidence" value="ECO:0007669"/>
    <property type="project" value="UniProtKB-KW"/>
</dbReference>
<dbReference type="PROSITE" id="PS00108">
    <property type="entry name" value="PROTEIN_KINASE_ST"/>
    <property type="match status" value="1"/>
</dbReference>
<accession>A0AAW1PJR3</accession>
<evidence type="ECO:0000256" key="4">
    <source>
        <dbReference type="ARBA" id="ARBA00022741"/>
    </source>
</evidence>
<evidence type="ECO:0000256" key="1">
    <source>
        <dbReference type="ARBA" id="ARBA00012513"/>
    </source>
</evidence>
<comment type="catalytic activity">
    <reaction evidence="8">
        <text>L-seryl-[protein] + ATP = O-phospho-L-seryl-[protein] + ADP + H(+)</text>
        <dbReference type="Rhea" id="RHEA:17989"/>
        <dbReference type="Rhea" id="RHEA-COMP:9863"/>
        <dbReference type="Rhea" id="RHEA-COMP:11604"/>
        <dbReference type="ChEBI" id="CHEBI:15378"/>
        <dbReference type="ChEBI" id="CHEBI:29999"/>
        <dbReference type="ChEBI" id="CHEBI:30616"/>
        <dbReference type="ChEBI" id="CHEBI:83421"/>
        <dbReference type="ChEBI" id="CHEBI:456216"/>
        <dbReference type="EC" id="2.7.11.1"/>
    </reaction>
</comment>
<dbReference type="SUPFAM" id="SSF56112">
    <property type="entry name" value="Protein kinase-like (PK-like)"/>
    <property type="match status" value="1"/>
</dbReference>
<keyword evidence="3" id="KW-0808">Transferase</keyword>
<dbReference type="PANTHER" id="PTHR24343">
    <property type="entry name" value="SERINE/THREONINE KINASE"/>
    <property type="match status" value="1"/>
</dbReference>
<evidence type="ECO:0000256" key="8">
    <source>
        <dbReference type="ARBA" id="ARBA00048679"/>
    </source>
</evidence>
<evidence type="ECO:0000256" key="6">
    <source>
        <dbReference type="ARBA" id="ARBA00022840"/>
    </source>
</evidence>
<evidence type="ECO:0000313" key="11">
    <source>
        <dbReference type="Proteomes" id="UP001489004"/>
    </source>
</evidence>
<keyword evidence="2" id="KW-0723">Serine/threonine-protein kinase</keyword>
<dbReference type="EMBL" id="JALJOR010000011">
    <property type="protein sequence ID" value="KAK9809102.1"/>
    <property type="molecule type" value="Genomic_DNA"/>
</dbReference>
<dbReference type="GO" id="GO:0004674">
    <property type="term" value="F:protein serine/threonine kinase activity"/>
    <property type="evidence" value="ECO:0007669"/>
    <property type="project" value="UniProtKB-KW"/>
</dbReference>
<keyword evidence="11" id="KW-1185">Reference proteome</keyword>
<proteinExistence type="predicted"/>
<dbReference type="PANTHER" id="PTHR24343:SF558">
    <property type="entry name" value="PROTEIN KINASE DOMAIN-CONTAINING PROTEIN"/>
    <property type="match status" value="1"/>
</dbReference>
<dbReference type="InterPro" id="IPR011009">
    <property type="entry name" value="Kinase-like_dom_sf"/>
</dbReference>
<keyword evidence="5" id="KW-0418">Kinase</keyword>
<evidence type="ECO:0000256" key="5">
    <source>
        <dbReference type="ARBA" id="ARBA00022777"/>
    </source>
</evidence>
<dbReference type="InterPro" id="IPR008271">
    <property type="entry name" value="Ser/Thr_kinase_AS"/>
</dbReference>
<sequence>MAVLCGPRTLARGSSCGCRLVQVRRQGLTCPAYAISSSGRAEGVEEPLPDAAALRALQQQSLLEYEALKEQMRKTSILFGSLLSAYLFLTVSSEAGVCCAIGAVAGHGYLRLLQRDVDALTAEDEVPYVAAEEVRTQPWRALALGFAAYRQALKPRLLVPVALVAAAAVFSAKAEQPLSLTQDGFLLLGFLTYKMSLIQQIWDTFKPKLTAPTATDKLKAARPVLAEVEDIDDIIAKIEKIDGTPKGNKANPPRERWREVQIAAEVSEGDVNLISVYEAILTPTHLALVMEYAEGGSLVQHVAERWQYAEARGLVLNEDETRYLFRQFISAVAYCHRHGVAHRDLKLDNTLLHNSPPTLKICDFGFATSFKQRLERMTSHIGTPEYMSPELLHNGKEEVRKPYDPRTVDVWASGVMMVVALLGAFPFDPSRHHHTDLHDAEVDLWLQEVSQSWSESPYIADNVDKLSPECRDLLDKIFTVDAEKRVTVEQIMQHPWYTKPLLPDYQAALEAQQKEQQGLEKKHTAQPLDLDLVDKRNEAIRMLVDMATKPGIGTGNGKGRFAQLRPLHMLDVKGQSLQSVSLRREAVVVGAPADQITTLTLPEGPLGPHTIPSHSQLYPVQEAEGGGATENGTRI</sequence>
<evidence type="ECO:0000256" key="7">
    <source>
        <dbReference type="ARBA" id="ARBA00047899"/>
    </source>
</evidence>
<evidence type="ECO:0000256" key="3">
    <source>
        <dbReference type="ARBA" id="ARBA00022679"/>
    </source>
</evidence>
<evidence type="ECO:0000259" key="9">
    <source>
        <dbReference type="PROSITE" id="PS50011"/>
    </source>
</evidence>
<dbReference type="AlphaFoldDB" id="A0AAW1PJR3"/>
<keyword evidence="4" id="KW-0547">Nucleotide-binding</keyword>
<comment type="caution">
    <text evidence="10">The sequence shown here is derived from an EMBL/GenBank/DDBJ whole genome shotgun (WGS) entry which is preliminary data.</text>
</comment>
<comment type="catalytic activity">
    <reaction evidence="7">
        <text>L-threonyl-[protein] + ATP = O-phospho-L-threonyl-[protein] + ADP + H(+)</text>
        <dbReference type="Rhea" id="RHEA:46608"/>
        <dbReference type="Rhea" id="RHEA-COMP:11060"/>
        <dbReference type="Rhea" id="RHEA-COMP:11605"/>
        <dbReference type="ChEBI" id="CHEBI:15378"/>
        <dbReference type="ChEBI" id="CHEBI:30013"/>
        <dbReference type="ChEBI" id="CHEBI:30616"/>
        <dbReference type="ChEBI" id="CHEBI:61977"/>
        <dbReference type="ChEBI" id="CHEBI:456216"/>
        <dbReference type="EC" id="2.7.11.1"/>
    </reaction>
</comment>
<dbReference type="EC" id="2.7.11.1" evidence="1"/>
<dbReference type="InterPro" id="IPR000719">
    <property type="entry name" value="Prot_kinase_dom"/>
</dbReference>